<keyword evidence="3" id="KW-0732">Signal</keyword>
<keyword evidence="5" id="KW-1185">Reference proteome</keyword>
<gene>
    <name evidence="4" type="ORF">GPUH_LOCUS10844</name>
</gene>
<accession>A0A183DQ53</accession>
<dbReference type="WBParaSite" id="GPUH_0001085701-mRNA-1">
    <property type="protein sequence ID" value="GPUH_0001085701-mRNA-1"/>
    <property type="gene ID" value="GPUH_0001085701"/>
</dbReference>
<feature type="compositionally biased region" description="Acidic residues" evidence="1">
    <location>
        <begin position="58"/>
        <end position="78"/>
    </location>
</feature>
<feature type="region of interest" description="Disordered" evidence="1">
    <location>
        <begin position="43"/>
        <end position="87"/>
    </location>
</feature>
<evidence type="ECO:0000256" key="2">
    <source>
        <dbReference type="SAM" id="Phobius"/>
    </source>
</evidence>
<name>A0A183DQ53_9BILA</name>
<feature type="transmembrane region" description="Helical" evidence="2">
    <location>
        <begin position="91"/>
        <end position="113"/>
    </location>
</feature>
<sequence length="114" mass="12123">MSRMGWRRRILFSPVLLTGASSLNGALQSPHACVYLTGSYTKPPVGGFIIDPKSYRNDDDDDDDGGGNDDDDSDDNDDGSSGGNNGNRQTVGIIILSSAAVAYLLILSLTTIFH</sequence>
<feature type="signal peptide" evidence="3">
    <location>
        <begin position="1"/>
        <end position="22"/>
    </location>
</feature>
<evidence type="ECO:0000313" key="5">
    <source>
        <dbReference type="Proteomes" id="UP000271098"/>
    </source>
</evidence>
<feature type="chain" id="PRO_5043138813" evidence="3">
    <location>
        <begin position="23"/>
        <end position="114"/>
    </location>
</feature>
<dbReference type="AlphaFoldDB" id="A0A183DQ53"/>
<dbReference type="EMBL" id="UYRT01078188">
    <property type="protein sequence ID" value="VDN17988.1"/>
    <property type="molecule type" value="Genomic_DNA"/>
</dbReference>
<keyword evidence="2" id="KW-0812">Transmembrane</keyword>
<evidence type="ECO:0000313" key="6">
    <source>
        <dbReference type="WBParaSite" id="GPUH_0001085701-mRNA-1"/>
    </source>
</evidence>
<evidence type="ECO:0000313" key="4">
    <source>
        <dbReference type="EMBL" id="VDN17988.1"/>
    </source>
</evidence>
<dbReference type="Proteomes" id="UP000271098">
    <property type="component" value="Unassembled WGS sequence"/>
</dbReference>
<organism evidence="6">
    <name type="scientific">Gongylonema pulchrum</name>
    <dbReference type="NCBI Taxonomy" id="637853"/>
    <lineage>
        <taxon>Eukaryota</taxon>
        <taxon>Metazoa</taxon>
        <taxon>Ecdysozoa</taxon>
        <taxon>Nematoda</taxon>
        <taxon>Chromadorea</taxon>
        <taxon>Rhabditida</taxon>
        <taxon>Spirurina</taxon>
        <taxon>Spiruromorpha</taxon>
        <taxon>Spiruroidea</taxon>
        <taxon>Gongylonematidae</taxon>
        <taxon>Gongylonema</taxon>
    </lineage>
</organism>
<evidence type="ECO:0000256" key="1">
    <source>
        <dbReference type="SAM" id="MobiDB-lite"/>
    </source>
</evidence>
<reference evidence="6" key="1">
    <citation type="submission" date="2016-06" db="UniProtKB">
        <authorList>
            <consortium name="WormBaseParasite"/>
        </authorList>
    </citation>
    <scope>IDENTIFICATION</scope>
</reference>
<protein>
    <submittedName>
        <fullName evidence="4 6">Uncharacterized protein</fullName>
    </submittedName>
</protein>
<reference evidence="4 5" key="2">
    <citation type="submission" date="2018-11" db="EMBL/GenBank/DDBJ databases">
        <authorList>
            <consortium name="Pathogen Informatics"/>
        </authorList>
    </citation>
    <scope>NUCLEOTIDE SEQUENCE [LARGE SCALE GENOMIC DNA]</scope>
</reference>
<keyword evidence="2" id="KW-1133">Transmembrane helix</keyword>
<proteinExistence type="predicted"/>
<evidence type="ECO:0000256" key="3">
    <source>
        <dbReference type="SAM" id="SignalP"/>
    </source>
</evidence>
<keyword evidence="2" id="KW-0472">Membrane</keyword>